<organism evidence="5 6">
    <name type="scientific">Thermosulfuriphilus ammonigenes</name>
    <dbReference type="NCBI Taxonomy" id="1936021"/>
    <lineage>
        <taxon>Bacteria</taxon>
        <taxon>Pseudomonadati</taxon>
        <taxon>Thermodesulfobacteriota</taxon>
        <taxon>Thermodesulfobacteria</taxon>
        <taxon>Thermodesulfobacteriales</taxon>
        <taxon>Thermodesulfobacteriaceae</taxon>
        <taxon>Thermosulfuriphilus</taxon>
    </lineage>
</organism>
<evidence type="ECO:0000256" key="4">
    <source>
        <dbReference type="ARBA" id="ARBA00022764"/>
    </source>
</evidence>
<dbReference type="RefSeq" id="WP_166032517.1">
    <property type="nucleotide sequence ID" value="NZ_CP048877.1"/>
</dbReference>
<dbReference type="AlphaFoldDB" id="A0A6G7PX82"/>
<dbReference type="GO" id="GO:0017038">
    <property type="term" value="P:protein import"/>
    <property type="evidence" value="ECO:0007669"/>
    <property type="project" value="InterPro"/>
</dbReference>
<comment type="similarity">
    <text evidence="2">Belongs to the TolB family.</text>
</comment>
<comment type="subcellular location">
    <subcellularLocation>
        <location evidence="1">Periplasm</location>
    </subcellularLocation>
</comment>
<sequence>MKVWQGGRFFAFLLILLILFPRSSSARVYVEITSAQISKIPIAVPLFEGSGPLHLELSRILAKDLLLHGYFEVLGETTEIRDREAWKGLAADYLVLGRLYQQVEKIRLELRAFDLTADEMILGRAYTGRASEARYMVHRFTYQLVKAITGEEGIALSRIFMVVKRGAIKEAFSVDFDGFNLLQETFDAGIVVSPRVSPSGRYLVYTSYKKGRPWLYLKDLTTSKTRVLSSRPGLNIAPAWHPRGDRLVATLSFQGNPDLYLLDLRGRIIRRLTAGPGANVSATFSPDGQQLAFVSDRSGTPQIYILELGSGRIRRLTYKGSYNTSPSWSPRGDRLAYAGLVEGRFQIFTIDPRGGDPVMVTSLGSNETPVWSPDGRQIAFVSNRSGRRALWVIMANGSSPRLLFSPTGEVYDPCWSGNVY</sequence>
<dbReference type="KEGG" id="tav:G4V39_08460"/>
<dbReference type="Pfam" id="PF07676">
    <property type="entry name" value="PD40"/>
    <property type="match status" value="2"/>
</dbReference>
<dbReference type="InterPro" id="IPR011659">
    <property type="entry name" value="WD40"/>
</dbReference>
<dbReference type="Pfam" id="PF26549">
    <property type="entry name" value="Tricorn_N"/>
    <property type="match status" value="1"/>
</dbReference>
<evidence type="ECO:0000256" key="3">
    <source>
        <dbReference type="ARBA" id="ARBA00022729"/>
    </source>
</evidence>
<dbReference type="EMBL" id="CP048877">
    <property type="protein sequence ID" value="QIJ72299.1"/>
    <property type="molecule type" value="Genomic_DNA"/>
</dbReference>
<dbReference type="Pfam" id="PF04052">
    <property type="entry name" value="TolB_N"/>
    <property type="match status" value="1"/>
</dbReference>
<dbReference type="GO" id="GO:0042597">
    <property type="term" value="C:periplasmic space"/>
    <property type="evidence" value="ECO:0007669"/>
    <property type="project" value="UniProtKB-SubCell"/>
</dbReference>
<evidence type="ECO:0000313" key="5">
    <source>
        <dbReference type="EMBL" id="QIJ72299.1"/>
    </source>
</evidence>
<dbReference type="PANTHER" id="PTHR36842:SF1">
    <property type="entry name" value="PROTEIN TOLB"/>
    <property type="match status" value="1"/>
</dbReference>
<proteinExistence type="inferred from homology"/>
<keyword evidence="4" id="KW-0574">Periplasm</keyword>
<dbReference type="HAMAP" id="MF_00671">
    <property type="entry name" value="TolB"/>
    <property type="match status" value="1"/>
</dbReference>
<keyword evidence="6" id="KW-1185">Reference proteome</keyword>
<gene>
    <name evidence="5" type="primary">tolB</name>
    <name evidence="5" type="ORF">G4V39_08460</name>
</gene>
<protein>
    <submittedName>
        <fullName evidence="5">Tol-Pal system beta propeller repeat protein TolB</fullName>
    </submittedName>
</protein>
<dbReference type="InterPro" id="IPR011042">
    <property type="entry name" value="6-blade_b-propeller_TolB-like"/>
</dbReference>
<name>A0A6G7PX82_9BACT</name>
<reference evidence="5 6" key="1">
    <citation type="submission" date="2020-02" db="EMBL/GenBank/DDBJ databases">
        <title>Genome analysis of Thermosulfuriphilus ammonigenes ST65T, an anaerobic thermophilic chemolithoautotrophic bacterium isolated from a deep-sea hydrothermal vent.</title>
        <authorList>
            <person name="Slobodkina G."/>
            <person name="Allioux M."/>
            <person name="Merkel A."/>
            <person name="Alain K."/>
            <person name="Jebbar M."/>
            <person name="Slobodkin A."/>
        </authorList>
    </citation>
    <scope>NUCLEOTIDE SEQUENCE [LARGE SCALE GENOMIC DNA]</scope>
    <source>
        <strain evidence="5 6">ST65</strain>
    </source>
</reference>
<keyword evidence="3" id="KW-0732">Signal</keyword>
<dbReference type="InterPro" id="IPR007195">
    <property type="entry name" value="TolB_N"/>
</dbReference>
<dbReference type="Gene3D" id="2.120.10.60">
    <property type="entry name" value="Tricorn protease N-terminal domain"/>
    <property type="match status" value="1"/>
</dbReference>
<dbReference type="InterPro" id="IPR014167">
    <property type="entry name" value="Tol-Pal_TolB"/>
</dbReference>
<evidence type="ECO:0000313" key="6">
    <source>
        <dbReference type="Proteomes" id="UP000502179"/>
    </source>
</evidence>
<accession>A0A6G7PX82</accession>
<evidence type="ECO:0000256" key="1">
    <source>
        <dbReference type="ARBA" id="ARBA00004418"/>
    </source>
</evidence>
<dbReference type="NCBIfam" id="TIGR02800">
    <property type="entry name" value="propeller_TolB"/>
    <property type="match status" value="1"/>
</dbReference>
<dbReference type="Gene3D" id="2.120.10.30">
    <property type="entry name" value="TolB, C-terminal domain"/>
    <property type="match status" value="2"/>
</dbReference>
<dbReference type="PANTHER" id="PTHR36842">
    <property type="entry name" value="PROTEIN TOLB HOMOLOG"/>
    <property type="match status" value="1"/>
</dbReference>
<evidence type="ECO:0000256" key="2">
    <source>
        <dbReference type="ARBA" id="ARBA00009820"/>
    </source>
</evidence>
<dbReference type="SUPFAM" id="SSF52964">
    <property type="entry name" value="TolB, N-terminal domain"/>
    <property type="match status" value="1"/>
</dbReference>
<dbReference type="Gene3D" id="3.40.50.10070">
    <property type="entry name" value="TolB, N-terminal domain"/>
    <property type="match status" value="1"/>
</dbReference>
<dbReference type="SUPFAM" id="SSF69304">
    <property type="entry name" value="Tricorn protease N-terminal domain"/>
    <property type="match status" value="1"/>
</dbReference>
<dbReference type="Proteomes" id="UP000502179">
    <property type="component" value="Chromosome"/>
</dbReference>